<sequence length="111" mass="12414">MELQHQDYCYCIPELTGKIINSIGIIDSPSKRISDRWFSGVPIRQRVPYRHTHAPAAYRPGRIGGHDLPHGGALLRPAAALTAITLTTSRRGTRPRRYLVPGNEKTERSSL</sequence>
<evidence type="ECO:0000256" key="1">
    <source>
        <dbReference type="SAM" id="MobiDB-lite"/>
    </source>
</evidence>
<dbReference type="AlphaFoldDB" id="A0AAW1UQ79"/>
<protein>
    <submittedName>
        <fullName evidence="2">Uncharacterized protein</fullName>
    </submittedName>
</protein>
<feature type="region of interest" description="Disordered" evidence="1">
    <location>
        <begin position="92"/>
        <end position="111"/>
    </location>
</feature>
<comment type="caution">
    <text evidence="2">The sequence shown here is derived from an EMBL/GenBank/DDBJ whole genome shotgun (WGS) entry which is preliminary data.</text>
</comment>
<reference evidence="2 3" key="1">
    <citation type="submission" date="2023-03" db="EMBL/GenBank/DDBJ databases">
        <title>Genome insight into feeding habits of ladybird beetles.</title>
        <authorList>
            <person name="Li H.-S."/>
            <person name="Huang Y.-H."/>
            <person name="Pang H."/>
        </authorList>
    </citation>
    <scope>NUCLEOTIDE SEQUENCE [LARGE SCALE GENOMIC DNA]</scope>
    <source>
        <strain evidence="2">SYSU_2023b</strain>
        <tissue evidence="2">Whole body</tissue>
    </source>
</reference>
<keyword evidence="3" id="KW-1185">Reference proteome</keyword>
<accession>A0AAW1UQ79</accession>
<name>A0AAW1UQ79_9CUCU</name>
<gene>
    <name evidence="2" type="ORF">WA026_018978</name>
</gene>
<dbReference type="EMBL" id="JARQZJ010000072">
    <property type="protein sequence ID" value="KAK9882137.1"/>
    <property type="molecule type" value="Genomic_DNA"/>
</dbReference>
<evidence type="ECO:0000313" key="3">
    <source>
        <dbReference type="Proteomes" id="UP001431783"/>
    </source>
</evidence>
<evidence type="ECO:0000313" key="2">
    <source>
        <dbReference type="EMBL" id="KAK9882137.1"/>
    </source>
</evidence>
<proteinExistence type="predicted"/>
<dbReference type="Proteomes" id="UP001431783">
    <property type="component" value="Unassembled WGS sequence"/>
</dbReference>
<organism evidence="2 3">
    <name type="scientific">Henosepilachna vigintioctopunctata</name>
    <dbReference type="NCBI Taxonomy" id="420089"/>
    <lineage>
        <taxon>Eukaryota</taxon>
        <taxon>Metazoa</taxon>
        <taxon>Ecdysozoa</taxon>
        <taxon>Arthropoda</taxon>
        <taxon>Hexapoda</taxon>
        <taxon>Insecta</taxon>
        <taxon>Pterygota</taxon>
        <taxon>Neoptera</taxon>
        <taxon>Endopterygota</taxon>
        <taxon>Coleoptera</taxon>
        <taxon>Polyphaga</taxon>
        <taxon>Cucujiformia</taxon>
        <taxon>Coccinelloidea</taxon>
        <taxon>Coccinellidae</taxon>
        <taxon>Epilachninae</taxon>
        <taxon>Epilachnini</taxon>
        <taxon>Henosepilachna</taxon>
    </lineage>
</organism>